<dbReference type="InterPro" id="IPR011042">
    <property type="entry name" value="6-blade_b-propeller_TolB-like"/>
</dbReference>
<dbReference type="EMBL" id="CAJNOL010001373">
    <property type="protein sequence ID" value="CAF1346572.1"/>
    <property type="molecule type" value="Genomic_DNA"/>
</dbReference>
<evidence type="ECO:0000313" key="5">
    <source>
        <dbReference type="Proteomes" id="UP000663870"/>
    </source>
</evidence>
<dbReference type="PANTHER" id="PTHR24104">
    <property type="entry name" value="E3 UBIQUITIN-PROTEIN LIGASE NHLRC1-RELATED"/>
    <property type="match status" value="1"/>
</dbReference>
<dbReference type="InterPro" id="IPR050952">
    <property type="entry name" value="TRIM-NHL_E3_ligases"/>
</dbReference>
<keyword evidence="5" id="KW-1185">Reference proteome</keyword>
<dbReference type="Pfam" id="PF01436">
    <property type="entry name" value="NHL"/>
    <property type="match status" value="1"/>
</dbReference>
<protein>
    <submittedName>
        <fullName evidence="4">Uncharacterized protein</fullName>
    </submittedName>
</protein>
<evidence type="ECO:0000313" key="3">
    <source>
        <dbReference type="EMBL" id="CAF1086173.1"/>
    </source>
</evidence>
<dbReference type="CDD" id="cd05819">
    <property type="entry name" value="NHL"/>
    <property type="match status" value="1"/>
</dbReference>
<dbReference type="PANTHER" id="PTHR24104:SF25">
    <property type="entry name" value="PROTEIN LIN-41"/>
    <property type="match status" value="1"/>
</dbReference>
<dbReference type="Proteomes" id="UP000663854">
    <property type="component" value="Unassembled WGS sequence"/>
</dbReference>
<gene>
    <name evidence="4" type="ORF">JXQ802_LOCUS31857</name>
    <name evidence="3" type="ORF">PYM288_LOCUS18935</name>
</gene>
<dbReference type="GO" id="GO:0061630">
    <property type="term" value="F:ubiquitin protein ligase activity"/>
    <property type="evidence" value="ECO:0007669"/>
    <property type="project" value="TreeGrafter"/>
</dbReference>
<dbReference type="GO" id="GO:0000209">
    <property type="term" value="P:protein polyubiquitination"/>
    <property type="evidence" value="ECO:0007669"/>
    <property type="project" value="TreeGrafter"/>
</dbReference>
<evidence type="ECO:0000313" key="4">
    <source>
        <dbReference type="EMBL" id="CAF1346572.1"/>
    </source>
</evidence>
<name>A0A815GY42_9BILA</name>
<dbReference type="SUPFAM" id="SSF101898">
    <property type="entry name" value="NHL repeat"/>
    <property type="match status" value="1"/>
</dbReference>
<feature type="signal peptide" evidence="2">
    <location>
        <begin position="1"/>
        <end position="23"/>
    </location>
</feature>
<feature type="chain" id="PRO_5036411647" evidence="2">
    <location>
        <begin position="24"/>
        <end position="437"/>
    </location>
</feature>
<dbReference type="Proteomes" id="UP000663870">
    <property type="component" value="Unassembled WGS sequence"/>
</dbReference>
<dbReference type="GO" id="GO:0043161">
    <property type="term" value="P:proteasome-mediated ubiquitin-dependent protein catabolic process"/>
    <property type="evidence" value="ECO:0007669"/>
    <property type="project" value="TreeGrafter"/>
</dbReference>
<dbReference type="EMBL" id="CAJNOH010000604">
    <property type="protein sequence ID" value="CAF1086173.1"/>
    <property type="molecule type" value="Genomic_DNA"/>
</dbReference>
<keyword evidence="1" id="KW-0677">Repeat</keyword>
<dbReference type="Gene3D" id="2.120.10.30">
    <property type="entry name" value="TolB, C-terminal domain"/>
    <property type="match status" value="2"/>
</dbReference>
<reference evidence="4" key="1">
    <citation type="submission" date="2021-02" db="EMBL/GenBank/DDBJ databases">
        <authorList>
            <person name="Nowell W R."/>
        </authorList>
    </citation>
    <scope>NUCLEOTIDE SEQUENCE</scope>
</reference>
<accession>A0A815GY42</accession>
<comment type="caution">
    <text evidence="4">The sequence shown here is derived from an EMBL/GenBank/DDBJ whole genome shotgun (WGS) entry which is preliminary data.</text>
</comment>
<dbReference type="InterPro" id="IPR001258">
    <property type="entry name" value="NHL_repeat"/>
</dbReference>
<keyword evidence="2" id="KW-0732">Signal</keyword>
<organism evidence="4 5">
    <name type="scientific">Rotaria sordida</name>
    <dbReference type="NCBI Taxonomy" id="392033"/>
    <lineage>
        <taxon>Eukaryota</taxon>
        <taxon>Metazoa</taxon>
        <taxon>Spiralia</taxon>
        <taxon>Gnathifera</taxon>
        <taxon>Rotifera</taxon>
        <taxon>Eurotatoria</taxon>
        <taxon>Bdelloidea</taxon>
        <taxon>Philodinida</taxon>
        <taxon>Philodinidae</taxon>
        <taxon>Rotaria</taxon>
    </lineage>
</organism>
<evidence type="ECO:0000256" key="2">
    <source>
        <dbReference type="SAM" id="SignalP"/>
    </source>
</evidence>
<dbReference type="AlphaFoldDB" id="A0A815GY42"/>
<dbReference type="GO" id="GO:0008270">
    <property type="term" value="F:zinc ion binding"/>
    <property type="evidence" value="ECO:0007669"/>
    <property type="project" value="UniProtKB-KW"/>
</dbReference>
<proteinExistence type="predicted"/>
<evidence type="ECO:0000256" key="1">
    <source>
        <dbReference type="ARBA" id="ARBA00022737"/>
    </source>
</evidence>
<sequence length="437" mass="48355">MVSTVVRCFVFVLFSILLVRVKSQFCHGMSQYDRCSPNSACTCFYIAGAIGIGVCGYEFADCSELVPCEGSNNLCLEPNHRCVHHPRCHDLPVCYPVPSFNRQLCPPIATTNTTTATTIPTKTTTTTTTQQLVIPNISVNATWAQNGITVAGGRDQGSATNQLSWPFDLLVDDDDQTMVITDAHNHRIIQWKIGETNGQVVAGGHGQGNRLEQLHSPTDVLIDKETDSLIICDWQNRRVVRWSRRSGTTQGEILVDNIRCWGLAMDVQKYLYISDTEKDEVRRYQIGDKEGTLVVGGHGQGADLNQLNWPKYIFVDQQQAVYVSDSKNHRVMKWNKDATEGTVVAGGHGEGKALTQLSEPYGLFVDMFGTIYVADSDNNRVMRWPKGATQGAVIVGGNGQGAGANQFKVSMGLSFDRHGNLYVVDEYNHRIQQFSIE</sequence>